<sequence>MDKDKELIAQWIDKDPELRKYYEEHQRLEEQIEEFVRRPYLTTEEEIEKKRLQKMKLAVKDKILEILEKYRKVGG</sequence>
<dbReference type="Proteomes" id="UP000502179">
    <property type="component" value="Chromosome"/>
</dbReference>
<dbReference type="Gene3D" id="6.10.280.50">
    <property type="match status" value="1"/>
</dbReference>
<dbReference type="Pfam" id="PF04325">
    <property type="entry name" value="DUF465"/>
    <property type="match status" value="1"/>
</dbReference>
<dbReference type="EMBL" id="CP048877">
    <property type="protein sequence ID" value="QIJ72817.1"/>
    <property type="molecule type" value="Genomic_DNA"/>
</dbReference>
<gene>
    <name evidence="1" type="ORF">G4V39_01240</name>
</gene>
<evidence type="ECO:0000313" key="1">
    <source>
        <dbReference type="EMBL" id="QIJ72817.1"/>
    </source>
</evidence>
<proteinExistence type="predicted"/>
<protein>
    <submittedName>
        <fullName evidence="1">DUF465 domain-containing protein</fullName>
    </submittedName>
</protein>
<dbReference type="AlphaFoldDB" id="A0A6G7PZ10"/>
<organism evidence="1 2">
    <name type="scientific">Thermosulfuriphilus ammonigenes</name>
    <dbReference type="NCBI Taxonomy" id="1936021"/>
    <lineage>
        <taxon>Bacteria</taxon>
        <taxon>Pseudomonadati</taxon>
        <taxon>Thermodesulfobacteriota</taxon>
        <taxon>Thermodesulfobacteria</taxon>
        <taxon>Thermodesulfobacteriales</taxon>
        <taxon>Thermodesulfobacteriaceae</taxon>
        <taxon>Thermosulfuriphilus</taxon>
    </lineage>
</organism>
<accession>A0A6G7PZ10</accession>
<dbReference type="KEGG" id="tav:G4V39_01240"/>
<dbReference type="InterPro" id="IPR007420">
    <property type="entry name" value="DUF465"/>
</dbReference>
<keyword evidence="2" id="KW-1185">Reference proteome</keyword>
<evidence type="ECO:0000313" key="2">
    <source>
        <dbReference type="Proteomes" id="UP000502179"/>
    </source>
</evidence>
<dbReference type="InterPro" id="IPR038444">
    <property type="entry name" value="DUF465_sf"/>
</dbReference>
<reference evidence="1 2" key="1">
    <citation type="submission" date="2020-02" db="EMBL/GenBank/DDBJ databases">
        <title>Genome analysis of Thermosulfuriphilus ammonigenes ST65T, an anaerobic thermophilic chemolithoautotrophic bacterium isolated from a deep-sea hydrothermal vent.</title>
        <authorList>
            <person name="Slobodkina G."/>
            <person name="Allioux M."/>
            <person name="Merkel A."/>
            <person name="Alain K."/>
            <person name="Jebbar M."/>
            <person name="Slobodkin A."/>
        </authorList>
    </citation>
    <scope>NUCLEOTIDE SEQUENCE [LARGE SCALE GENOMIC DNA]</scope>
    <source>
        <strain evidence="1 2">ST65</strain>
    </source>
</reference>
<name>A0A6G7PZ10_9BACT</name>